<dbReference type="InterPro" id="IPR016032">
    <property type="entry name" value="Sig_transdc_resp-reg_C-effctor"/>
</dbReference>
<dbReference type="PROSITE" id="PS50043">
    <property type="entry name" value="HTH_LUXR_2"/>
    <property type="match status" value="1"/>
</dbReference>
<organism evidence="2 3">
    <name type="scientific">Agromyces allii</name>
    <dbReference type="NCBI Taxonomy" id="393607"/>
    <lineage>
        <taxon>Bacteria</taxon>
        <taxon>Bacillati</taxon>
        <taxon>Actinomycetota</taxon>
        <taxon>Actinomycetes</taxon>
        <taxon>Micrococcales</taxon>
        <taxon>Microbacteriaceae</taxon>
        <taxon>Agromyces</taxon>
    </lineage>
</organism>
<reference evidence="2 3" key="1">
    <citation type="journal article" date="2019" name="Int. J. Syst. Evol. Microbiol.">
        <title>The Global Catalogue of Microorganisms (GCM) 10K type strain sequencing project: providing services to taxonomists for standard genome sequencing and annotation.</title>
        <authorList>
            <consortium name="The Broad Institute Genomics Platform"/>
            <consortium name="The Broad Institute Genome Sequencing Center for Infectious Disease"/>
            <person name="Wu L."/>
            <person name="Ma J."/>
        </authorList>
    </citation>
    <scope>NUCLEOTIDE SEQUENCE [LARGE SCALE GENOMIC DNA]</scope>
    <source>
        <strain evidence="2 3">JCM 13584</strain>
    </source>
</reference>
<dbReference type="SUPFAM" id="SSF52540">
    <property type="entry name" value="P-loop containing nucleoside triphosphate hydrolases"/>
    <property type="match status" value="1"/>
</dbReference>
<sequence length="886" mass="95907">MSEHVSSQYLVDRPDLLRRIDLALDLPLTMVVAQAGAGKTVLLQQWVATMPRAAVAWLDIEREDDDPMRFSRRLIDALAGAGAAVGGLEHLAALSPGGLGGNLLDRLSTALASAPQTVIVLDDLHHLSNGALLADIGRLVASIPPNVHLVISTRVDPPIAWSRLRLRNRLLELRQSDLAMTRQESAELLRRITRRDLGAGTVDAIMSRTEGWAAGLQLAGLTLKFQSPSPSADFVTELNGSDRLIAEYLTEEVLDALPENWRMLLLRMAPLDAMTAELVDHVLERTDARLLFERLEHESMFLVAIDRNRSRVRFQQLFRDLLRYRLRAEDAAEERRLLARAADFHLARGELASAVEYLLRAGDWHRALDAIMTRGSEVFERGEMRTVIRWITAVPEHARAERLDVQLELGILVGMQGEPVLAVETLRSVASDPRATRGERTIVDTWISATAQWSARPDETLRAAERALDELADPAGFSVPDLMRLTTPTLLRTLATGSAGRSHFLLGDHAEAEAWIDRALATEGAAYPPFRIGLLGSLALLQAWTGRTVDAELLAVEAIETANAASLLAHPVMADAYLAQAQAAYEHGRTDAATAPLGDGALSAKANARTQMTWIARTLAALVAALEGRFEEALELTDLSAQATAPPAPLVYERLIAARMSVLRRSGRPEQALRLHTTDRRGIRSAPAVAQEAAAAALALGRSETAERLLSEPVDAGGAGSGAAHPRLETQRLMLHGWLAAARGSRPTALEFVEAALDQAEPDGLTAVFLESDPVVLDLVAELAAERGGLAEAIVALSPHRALADANSGLTEPLTDRELEILGYLPDHSTTAELAGRCFVSINTMKTHTAHIYRKLGVNGRSAAIARARELGVLAPQLSRSDQAGA</sequence>
<dbReference type="SUPFAM" id="SSF48452">
    <property type="entry name" value="TPR-like"/>
    <property type="match status" value="1"/>
</dbReference>
<dbReference type="InterPro" id="IPR000792">
    <property type="entry name" value="Tscrpt_reg_LuxR_C"/>
</dbReference>
<dbReference type="Gene3D" id="1.10.10.10">
    <property type="entry name" value="Winged helix-like DNA-binding domain superfamily/Winged helix DNA-binding domain"/>
    <property type="match status" value="1"/>
</dbReference>
<dbReference type="SUPFAM" id="SSF46894">
    <property type="entry name" value="C-terminal effector domain of the bipartite response regulators"/>
    <property type="match status" value="1"/>
</dbReference>
<dbReference type="InterPro" id="IPR011990">
    <property type="entry name" value="TPR-like_helical_dom_sf"/>
</dbReference>
<dbReference type="InterPro" id="IPR049945">
    <property type="entry name" value="AAA_22"/>
</dbReference>
<comment type="caution">
    <text evidence="2">The sequence shown here is derived from an EMBL/GenBank/DDBJ whole genome shotgun (WGS) entry which is preliminary data.</text>
</comment>
<dbReference type="Gene3D" id="3.40.50.300">
    <property type="entry name" value="P-loop containing nucleotide triphosphate hydrolases"/>
    <property type="match status" value="1"/>
</dbReference>
<dbReference type="Gene3D" id="1.25.40.10">
    <property type="entry name" value="Tetratricopeptide repeat domain"/>
    <property type="match status" value="1"/>
</dbReference>
<evidence type="ECO:0000313" key="3">
    <source>
        <dbReference type="Proteomes" id="UP001499954"/>
    </source>
</evidence>
<dbReference type="Pfam" id="PF00196">
    <property type="entry name" value="GerE"/>
    <property type="match status" value="1"/>
</dbReference>
<feature type="domain" description="HTH luxR-type" evidence="1">
    <location>
        <begin position="807"/>
        <end position="872"/>
    </location>
</feature>
<name>A0ABN2QWY6_9MICO</name>
<dbReference type="InterPro" id="IPR027417">
    <property type="entry name" value="P-loop_NTPase"/>
</dbReference>
<dbReference type="EMBL" id="BAAAMK010000005">
    <property type="protein sequence ID" value="GAA1959642.1"/>
    <property type="molecule type" value="Genomic_DNA"/>
</dbReference>
<dbReference type="RefSeq" id="WP_157416494.1">
    <property type="nucleotide sequence ID" value="NZ_BAAAMK010000005.1"/>
</dbReference>
<dbReference type="InterPro" id="IPR059106">
    <property type="entry name" value="WHD_MalT"/>
</dbReference>
<dbReference type="Pfam" id="PF25873">
    <property type="entry name" value="WHD_MalT"/>
    <property type="match status" value="1"/>
</dbReference>
<dbReference type="Proteomes" id="UP001499954">
    <property type="component" value="Unassembled WGS sequence"/>
</dbReference>
<evidence type="ECO:0000259" key="1">
    <source>
        <dbReference type="PROSITE" id="PS50043"/>
    </source>
</evidence>
<dbReference type="Pfam" id="PF13401">
    <property type="entry name" value="AAA_22"/>
    <property type="match status" value="1"/>
</dbReference>
<evidence type="ECO:0000313" key="2">
    <source>
        <dbReference type="EMBL" id="GAA1959642.1"/>
    </source>
</evidence>
<dbReference type="InterPro" id="IPR036388">
    <property type="entry name" value="WH-like_DNA-bd_sf"/>
</dbReference>
<protein>
    <submittedName>
        <fullName evidence="2">LuxR C-terminal-related transcriptional regulator</fullName>
    </submittedName>
</protein>
<gene>
    <name evidence="2" type="ORF">GCM10009717_27780</name>
</gene>
<keyword evidence="3" id="KW-1185">Reference proteome</keyword>
<dbReference type="CDD" id="cd06170">
    <property type="entry name" value="LuxR_C_like"/>
    <property type="match status" value="1"/>
</dbReference>
<dbReference type="SMART" id="SM00421">
    <property type="entry name" value="HTH_LUXR"/>
    <property type="match status" value="1"/>
</dbReference>
<proteinExistence type="predicted"/>
<accession>A0ABN2QWY6</accession>